<evidence type="ECO:0000313" key="2">
    <source>
        <dbReference type="EMBL" id="EGV44251.1"/>
    </source>
</evidence>
<dbReference type="OrthoDB" id="9812600at2"/>
<dbReference type="InterPro" id="IPR006342">
    <property type="entry name" value="FkbM_mtfrase"/>
</dbReference>
<dbReference type="eggNOG" id="COG2519">
    <property type="taxonomic scope" value="Bacteria"/>
</dbReference>
<dbReference type="Proteomes" id="UP000003730">
    <property type="component" value="Unassembled WGS sequence"/>
</dbReference>
<dbReference type="PANTHER" id="PTHR36973">
    <property type="entry name" value="SLL1456 PROTEIN-RELATED"/>
    <property type="match status" value="1"/>
</dbReference>
<accession>G2EAS8</accession>
<evidence type="ECO:0000313" key="3">
    <source>
        <dbReference type="Proteomes" id="UP000003730"/>
    </source>
</evidence>
<sequence length="278" mass="32287">MKKSHRKFVNRIINKLYGITKNESLYLYSLNIATKLFKHSKNSISFDKENNCYWLKNRSKFLQLAERPYFDFSEEDMRQRCQKIFCKYYSPQAKDVILDIGAGIGTEVCFFVEAIKKEGKLYNIEASPTSFNGLEQTVLKNNFKNCYNFNLAISNNEEPIWIEENDNYVVNSVNKNAVGVRIKAITIDQFVTINKITKINLLKVNIEGAEYDMIDGMKDSIHIIENVAISCHDFLFKDGNKIENKVSGFLRANNFQVFYENSGNQVLDSWVYGKKIYN</sequence>
<dbReference type="RefSeq" id="WP_008635348.1">
    <property type="nucleotide sequence ID" value="NZ_AFXZ01000009.1"/>
</dbReference>
<dbReference type="AlphaFoldDB" id="G2EAS8"/>
<keyword evidence="2" id="KW-0489">Methyltransferase</keyword>
<keyword evidence="2" id="KW-0808">Transferase</keyword>
<dbReference type="Gene3D" id="3.40.50.150">
    <property type="entry name" value="Vaccinia Virus protein VP39"/>
    <property type="match status" value="1"/>
</dbReference>
<comment type="caution">
    <text evidence="2">The sequence shown here is derived from an EMBL/GenBank/DDBJ whole genome shotgun (WGS) entry which is preliminary data.</text>
</comment>
<protein>
    <submittedName>
        <fullName evidence="2">FkbM family methyltransferase</fullName>
    </submittedName>
</protein>
<dbReference type="GO" id="GO:0008171">
    <property type="term" value="F:O-methyltransferase activity"/>
    <property type="evidence" value="ECO:0007669"/>
    <property type="project" value="TreeGrafter"/>
</dbReference>
<name>G2EAS8_9FLAO</name>
<dbReference type="GO" id="GO:0032259">
    <property type="term" value="P:methylation"/>
    <property type="evidence" value="ECO:0007669"/>
    <property type="project" value="UniProtKB-KW"/>
</dbReference>
<dbReference type="SUPFAM" id="SSF53335">
    <property type="entry name" value="S-adenosyl-L-methionine-dependent methyltransferases"/>
    <property type="match status" value="1"/>
</dbReference>
<dbReference type="Pfam" id="PF05050">
    <property type="entry name" value="Methyltransf_21"/>
    <property type="match status" value="1"/>
</dbReference>
<keyword evidence="3" id="KW-1185">Reference proteome</keyword>
<organism evidence="2 3">
    <name type="scientific">Bizionia argentinensis JUB59</name>
    <dbReference type="NCBI Taxonomy" id="1046627"/>
    <lineage>
        <taxon>Bacteria</taxon>
        <taxon>Pseudomonadati</taxon>
        <taxon>Bacteroidota</taxon>
        <taxon>Flavobacteriia</taxon>
        <taxon>Flavobacteriales</taxon>
        <taxon>Flavobacteriaceae</taxon>
        <taxon>Bizionia</taxon>
    </lineage>
</organism>
<dbReference type="PANTHER" id="PTHR36973:SF4">
    <property type="entry name" value="NODULATION PROTEIN"/>
    <property type="match status" value="1"/>
</dbReference>
<dbReference type="InterPro" id="IPR029063">
    <property type="entry name" value="SAM-dependent_MTases_sf"/>
</dbReference>
<feature type="domain" description="Methyltransferase FkbM" evidence="1">
    <location>
        <begin position="99"/>
        <end position="237"/>
    </location>
</feature>
<dbReference type="NCBIfam" id="TIGR01444">
    <property type="entry name" value="fkbM_fam"/>
    <property type="match status" value="1"/>
</dbReference>
<evidence type="ECO:0000259" key="1">
    <source>
        <dbReference type="Pfam" id="PF05050"/>
    </source>
</evidence>
<proteinExistence type="predicted"/>
<reference evidence="2 3" key="1">
    <citation type="journal article" date="2008" name="Int. J. Syst. Evol. Microbiol.">
        <title>Bizionia argentinensis sp. nov., isolated from surface marine water in Antarctica.</title>
        <authorList>
            <person name="Bercovich A."/>
            <person name="Vazquez S.C."/>
            <person name="Yankilevich P."/>
            <person name="Coria S.H."/>
            <person name="Foti M."/>
            <person name="Hernandez E."/>
            <person name="Vidal A."/>
            <person name="Ruberto L."/>
            <person name="Melo C."/>
            <person name="Marenssi S."/>
            <person name="Criscuolo M."/>
            <person name="Memoli M."/>
            <person name="Arguelles M."/>
            <person name="Mac Cormack W.P."/>
        </authorList>
    </citation>
    <scope>NUCLEOTIDE SEQUENCE [LARGE SCALE GENOMIC DNA]</scope>
    <source>
        <strain evidence="2 3">JUB59</strain>
    </source>
</reference>
<dbReference type="InterPro" id="IPR053188">
    <property type="entry name" value="FkbM_Methyltransferase"/>
</dbReference>
<dbReference type="EMBL" id="AFXZ01000009">
    <property type="protein sequence ID" value="EGV44251.1"/>
    <property type="molecule type" value="Genomic_DNA"/>
</dbReference>
<dbReference type="STRING" id="1046627.BZARG_610"/>
<gene>
    <name evidence="2" type="ORF">BZARG_610</name>
</gene>